<dbReference type="GO" id="GO:0005525">
    <property type="term" value="F:GTP binding"/>
    <property type="evidence" value="ECO:0007669"/>
    <property type="project" value="UniProtKB-KW"/>
</dbReference>
<keyword evidence="2 5" id="KW-0548">Nucleotidyltransferase</keyword>
<dbReference type="PANTHER" id="PTHR40392">
    <property type="entry name" value="2-PHOSPHO-L-LACTATE GUANYLYLTRANSFERASE"/>
    <property type="match status" value="1"/>
</dbReference>
<comment type="catalytic activity">
    <reaction evidence="5">
        <text>(2S)-2-phospholactate + GTP + H(+) = (2S)-lactyl-2-diphospho-5'-guanosine + diphosphate</text>
        <dbReference type="Rhea" id="RHEA:63424"/>
        <dbReference type="ChEBI" id="CHEBI:15378"/>
        <dbReference type="ChEBI" id="CHEBI:33019"/>
        <dbReference type="ChEBI" id="CHEBI:37565"/>
        <dbReference type="ChEBI" id="CHEBI:59435"/>
        <dbReference type="ChEBI" id="CHEBI:59906"/>
        <dbReference type="EC" id="2.7.7.68"/>
    </reaction>
</comment>
<dbReference type="Gene3D" id="3.90.550.10">
    <property type="entry name" value="Spore Coat Polysaccharide Biosynthesis Protein SpsA, Chain A"/>
    <property type="match status" value="1"/>
</dbReference>
<name>A0A7H1KNI4_9EURY</name>
<evidence type="ECO:0000256" key="1">
    <source>
        <dbReference type="ARBA" id="ARBA00022679"/>
    </source>
</evidence>
<dbReference type="Pfam" id="PF01983">
    <property type="entry name" value="CofC"/>
    <property type="match status" value="1"/>
</dbReference>
<comment type="function">
    <text evidence="5">Guanylyltransferase that catalyzes the activation of (2S)-2-phospholactate (2-PL) as (2S)-lactyl-2-diphospho-5'-guanosine, via the condensation of 2-PL with GTP. It is involved in the biosynthesis of coenzyme F420, a hydride carrier cofactor.</text>
</comment>
<dbReference type="EC" id="2.7.7.68" evidence="5"/>
<keyword evidence="6" id="KW-0670">Pyruvate</keyword>
<keyword evidence="4 5" id="KW-0342">GTP-binding</keyword>
<gene>
    <name evidence="5 6" type="primary">cofC</name>
    <name evidence="6" type="ORF">ICMCNNFD_00016</name>
</gene>
<dbReference type="Gene3D" id="6.10.140.50">
    <property type="match status" value="1"/>
</dbReference>
<protein>
    <recommendedName>
        <fullName evidence="5">2-phospho-L-lactate guanylyltransferase</fullName>
        <shortName evidence="5">LP guanylyltransferase</shortName>
        <ecNumber evidence="5">2.7.7.68</ecNumber>
    </recommendedName>
</protein>
<evidence type="ECO:0000256" key="2">
    <source>
        <dbReference type="ARBA" id="ARBA00022695"/>
    </source>
</evidence>
<dbReference type="PANTHER" id="PTHR40392:SF1">
    <property type="entry name" value="2-PHOSPHO-L-LACTATE GUANYLYLTRANSFERASE"/>
    <property type="match status" value="1"/>
</dbReference>
<dbReference type="AlphaFoldDB" id="A0A7H1KNI4"/>
<dbReference type="HAMAP" id="MF_02114">
    <property type="entry name" value="CofC"/>
    <property type="match status" value="1"/>
</dbReference>
<comment type="subunit">
    <text evidence="5">Homodimer.</text>
</comment>
<dbReference type="SUPFAM" id="SSF53448">
    <property type="entry name" value="Nucleotide-diphospho-sugar transferases"/>
    <property type="match status" value="1"/>
</dbReference>
<dbReference type="InterPro" id="IPR002835">
    <property type="entry name" value="CofC"/>
</dbReference>
<dbReference type="EMBL" id="MT776524">
    <property type="protein sequence ID" value="QNT35498.1"/>
    <property type="molecule type" value="Genomic_DNA"/>
</dbReference>
<accession>A0A7H1KNI4</accession>
<organism evidence="6">
    <name type="scientific">uncultured Methanosarcinales archaeon</name>
    <dbReference type="NCBI Taxonomy" id="183757"/>
    <lineage>
        <taxon>Archaea</taxon>
        <taxon>Methanobacteriati</taxon>
        <taxon>Methanobacteriota</taxon>
        <taxon>Stenosarchaea group</taxon>
        <taxon>Methanomicrobia</taxon>
        <taxon>Methanosarcinales</taxon>
        <taxon>environmental samples</taxon>
    </lineage>
</organism>
<comment type="similarity">
    <text evidence="5">Belongs to the CofC family.</text>
</comment>
<dbReference type="GO" id="GO:0043814">
    <property type="term" value="F:phospholactate guanylyltransferase activity"/>
    <property type="evidence" value="ECO:0007669"/>
    <property type="project" value="UniProtKB-EC"/>
</dbReference>
<proteinExistence type="inferred from homology"/>
<evidence type="ECO:0000256" key="5">
    <source>
        <dbReference type="HAMAP-Rule" id="MF_02114"/>
    </source>
</evidence>
<evidence type="ECO:0000313" key="6">
    <source>
        <dbReference type="EMBL" id="QNT35498.1"/>
    </source>
</evidence>
<sequence length="231" mass="24836">MLHGALTSGQSIIKGSLGRIDIMRIVIPFKKENAKSRLSGVLTPDERGLLAMKMLQDVLDATDGFAVDILTPSVFDDVRIDPHILCSGAGLNDALNEYLSKVAEYGCDPVMIVMADLPLIGSQHVREIADSDADLVIAPGKGGGTNILFIKDPSRFSTDYYGTSFLDHLRIAHDNGLSVEVYDSFAAATDIDEPDDLVELLIHGKGDAARALADIGFVVAVRDGRAEVERL</sequence>
<dbReference type="InterPro" id="IPR029044">
    <property type="entry name" value="Nucleotide-diphossugar_trans"/>
</dbReference>
<keyword evidence="3 5" id="KW-0547">Nucleotide-binding</keyword>
<evidence type="ECO:0000256" key="3">
    <source>
        <dbReference type="ARBA" id="ARBA00022741"/>
    </source>
</evidence>
<dbReference type="UniPathway" id="UPA00071"/>
<reference evidence="6" key="1">
    <citation type="submission" date="2020-07" db="EMBL/GenBank/DDBJ databases">
        <title>Unique genomic features of the anaerobic methanotrophic archaea.</title>
        <authorList>
            <person name="Chadwick G.L."/>
            <person name="Skennerton C.T."/>
            <person name="Laso-Perez R."/>
            <person name="Leu A.O."/>
            <person name="Speth D.R."/>
            <person name="Yu H."/>
            <person name="Morgan-Lang C."/>
            <person name="Hatzenpichler R."/>
            <person name="Goudeau D."/>
            <person name="Malmstrom R."/>
            <person name="Brazelton W.J."/>
            <person name="Woyke T."/>
            <person name="Hallam S.J."/>
            <person name="Tyson G.W."/>
            <person name="Wegener G."/>
            <person name="Boetius A."/>
            <person name="Orphan V."/>
        </authorList>
    </citation>
    <scope>NUCLEOTIDE SEQUENCE</scope>
</reference>
<keyword evidence="1 5" id="KW-0808">Transferase</keyword>
<dbReference type="GO" id="GO:0052645">
    <property type="term" value="P:F420-0 metabolic process"/>
    <property type="evidence" value="ECO:0007669"/>
    <property type="project" value="UniProtKB-UniRule"/>
</dbReference>
<evidence type="ECO:0000256" key="4">
    <source>
        <dbReference type="ARBA" id="ARBA00023134"/>
    </source>
</evidence>
<comment type="pathway">
    <text evidence="5">Cofactor biosynthesis; coenzyme F420 biosynthesis.</text>
</comment>
<dbReference type="NCBIfam" id="TIGR03552">
    <property type="entry name" value="F420_cofC"/>
    <property type="match status" value="1"/>
</dbReference>